<comment type="caution">
    <text evidence="1">The sequence shown here is derived from an EMBL/GenBank/DDBJ whole genome shotgun (WGS) entry which is preliminary data.</text>
</comment>
<evidence type="ECO:0000313" key="2">
    <source>
        <dbReference type="Proteomes" id="UP000675880"/>
    </source>
</evidence>
<protein>
    <submittedName>
        <fullName evidence="1">Uncharacterized protein</fullName>
    </submittedName>
</protein>
<sequence length="57" mass="6212">MLEDPGGPGLLRRIVGAFVAALLWQSHLNRPDEAGCVLHEWIPVKRPGWSIDPPAAT</sequence>
<proteinExistence type="predicted"/>
<evidence type="ECO:0000313" key="1">
    <source>
        <dbReference type="EMBL" id="CAE6752953.1"/>
    </source>
</evidence>
<reference evidence="1 2" key="1">
    <citation type="submission" date="2021-02" db="EMBL/GenBank/DDBJ databases">
        <authorList>
            <person name="Han P."/>
        </authorList>
    </citation>
    <scope>NUCLEOTIDE SEQUENCE [LARGE SCALE GENOMIC DNA]</scope>
    <source>
        <strain evidence="1">Candidatus Nitrospira sp. ZN2</strain>
    </source>
</reference>
<accession>A0ABM8RHE6</accession>
<dbReference type="EMBL" id="CAJNBJ010000016">
    <property type="protein sequence ID" value="CAE6752953.1"/>
    <property type="molecule type" value="Genomic_DNA"/>
</dbReference>
<gene>
    <name evidence="1" type="ORF">NSPZN2_30263</name>
</gene>
<organism evidence="1 2">
    <name type="scientific">Nitrospira defluvii</name>
    <dbReference type="NCBI Taxonomy" id="330214"/>
    <lineage>
        <taxon>Bacteria</taxon>
        <taxon>Pseudomonadati</taxon>
        <taxon>Nitrospirota</taxon>
        <taxon>Nitrospiria</taxon>
        <taxon>Nitrospirales</taxon>
        <taxon>Nitrospiraceae</taxon>
        <taxon>Nitrospira</taxon>
    </lineage>
</organism>
<name>A0ABM8RHE6_9BACT</name>
<dbReference type="Proteomes" id="UP000675880">
    <property type="component" value="Unassembled WGS sequence"/>
</dbReference>
<keyword evidence="2" id="KW-1185">Reference proteome</keyword>